<dbReference type="AlphaFoldDB" id="A0A2H0U916"/>
<reference evidence="3" key="1">
    <citation type="submission" date="2017-09" db="EMBL/GenBank/DDBJ databases">
        <title>Depth-based differentiation of microbial function through sediment-hosted aquifers and enrichment of novel symbionts in the deep terrestrial subsurface.</title>
        <authorList>
            <person name="Probst A.J."/>
            <person name="Ladd B."/>
            <person name="Jarett J.K."/>
            <person name="Geller-Mcgrath D.E."/>
            <person name="Sieber C.M.K."/>
            <person name="Emerson J.B."/>
            <person name="Anantharaman K."/>
            <person name="Thomas B.C."/>
            <person name="Malmstrom R."/>
            <person name="Stieglmeier M."/>
            <person name="Klingl A."/>
            <person name="Woyke T."/>
            <person name="Ryan C.M."/>
            <person name="Banfield J.F."/>
        </authorList>
    </citation>
    <scope>NUCLEOTIDE SEQUENCE [LARGE SCALE GENOMIC DNA]</scope>
</reference>
<protein>
    <submittedName>
        <fullName evidence="2">Uncharacterized protein</fullName>
    </submittedName>
</protein>
<evidence type="ECO:0000256" key="1">
    <source>
        <dbReference type="SAM" id="Phobius"/>
    </source>
</evidence>
<feature type="transmembrane region" description="Helical" evidence="1">
    <location>
        <begin position="6"/>
        <end position="28"/>
    </location>
</feature>
<proteinExistence type="predicted"/>
<evidence type="ECO:0000313" key="3">
    <source>
        <dbReference type="Proteomes" id="UP000231379"/>
    </source>
</evidence>
<accession>A0A2H0U916</accession>
<comment type="caution">
    <text evidence="2">The sequence shown here is derived from an EMBL/GenBank/DDBJ whole genome shotgun (WGS) entry which is preliminary data.</text>
</comment>
<name>A0A2H0U916_9BACT</name>
<keyword evidence="1" id="KW-1133">Transmembrane helix</keyword>
<evidence type="ECO:0000313" key="2">
    <source>
        <dbReference type="EMBL" id="PIR82186.1"/>
    </source>
</evidence>
<sequence length="146" mass="16136">MDSRSGVYVIAGFAALALLLALAAYHVFFRDGDEAAFNALSLEERMAMCRSLPNGSSHEVRTAERLFINLPEDIYPYAHRSFVFEGARAALVPSGEALYIDESFKRGHCVTHLYEFSGEGSVELVVSSARHALPEYRVYVSVVANE</sequence>
<keyword evidence="1" id="KW-0812">Transmembrane</keyword>
<dbReference type="Proteomes" id="UP000231379">
    <property type="component" value="Unassembled WGS sequence"/>
</dbReference>
<dbReference type="EMBL" id="PFBM01000021">
    <property type="protein sequence ID" value="PIR82186.1"/>
    <property type="molecule type" value="Genomic_DNA"/>
</dbReference>
<gene>
    <name evidence="2" type="ORF">COU20_03445</name>
</gene>
<organism evidence="2 3">
    <name type="scientific">Candidatus Kaiserbacteria bacterium CG10_big_fil_rev_8_21_14_0_10_59_10</name>
    <dbReference type="NCBI Taxonomy" id="1974612"/>
    <lineage>
        <taxon>Bacteria</taxon>
        <taxon>Candidatus Kaiseribacteriota</taxon>
    </lineage>
</organism>
<keyword evidence="1" id="KW-0472">Membrane</keyword>